<comment type="similarity">
    <text evidence="2 8 9">Belongs to the dihydrofolate reductase family.</text>
</comment>
<dbReference type="Proteomes" id="UP001623232">
    <property type="component" value="Chromosome"/>
</dbReference>
<dbReference type="InterPro" id="IPR012259">
    <property type="entry name" value="DHFR"/>
</dbReference>
<dbReference type="GO" id="GO:0004146">
    <property type="term" value="F:dihydrofolate reductase activity"/>
    <property type="evidence" value="ECO:0007669"/>
    <property type="project" value="UniProtKB-EC"/>
</dbReference>
<gene>
    <name evidence="11" type="ORF">QEZ52_15750</name>
</gene>
<reference evidence="11 12" key="1">
    <citation type="submission" date="2023-04" db="EMBL/GenBank/DDBJ databases">
        <title>Complete genome sequence of Alisedimentitalea scapharcae.</title>
        <authorList>
            <person name="Rong J.-C."/>
            <person name="Yi M.-L."/>
            <person name="Zhao Q."/>
        </authorList>
    </citation>
    <scope>NUCLEOTIDE SEQUENCE [LARGE SCALE GENOMIC DNA]</scope>
    <source>
        <strain evidence="11 12">KCTC 42119</strain>
    </source>
</reference>
<dbReference type="EC" id="1.5.1.3" evidence="3 8"/>
<evidence type="ECO:0000256" key="7">
    <source>
        <dbReference type="ARBA" id="ARBA00025067"/>
    </source>
</evidence>
<proteinExistence type="inferred from homology"/>
<evidence type="ECO:0000256" key="6">
    <source>
        <dbReference type="ARBA" id="ARBA00023002"/>
    </source>
</evidence>
<keyword evidence="6 8" id="KW-0560">Oxidoreductase</keyword>
<evidence type="ECO:0000256" key="2">
    <source>
        <dbReference type="ARBA" id="ARBA00009539"/>
    </source>
</evidence>
<evidence type="ECO:0000256" key="8">
    <source>
        <dbReference type="PIRNR" id="PIRNR000194"/>
    </source>
</evidence>
<name>A0ABZ2XQQ3_9RHOB</name>
<protein>
    <recommendedName>
        <fullName evidence="3 8">Dihydrofolate reductase</fullName>
        <ecNumber evidence="3 8">1.5.1.3</ecNumber>
    </recommendedName>
</protein>
<dbReference type="PRINTS" id="PR00070">
    <property type="entry name" value="DHFR"/>
</dbReference>
<evidence type="ECO:0000313" key="11">
    <source>
        <dbReference type="EMBL" id="WZK88048.1"/>
    </source>
</evidence>
<evidence type="ECO:0000256" key="1">
    <source>
        <dbReference type="ARBA" id="ARBA00004903"/>
    </source>
</evidence>
<keyword evidence="12" id="KW-1185">Reference proteome</keyword>
<sequence length="164" mass="18159">MISLIVARARNGAIGKDNTIPWRAPEDLAFFQRETTGGAVIMGRNTWDSLPFKPLKGRLNIVISSRGSEAVPGAEHVFGDLDEAVQFARDSGYGRIYGIGGARIYSDLLARADRLLITEVDLTVDDADAYFPEIPSREWRNVGAQLLRDADPRCEVHEFLRRAG</sequence>
<dbReference type="SUPFAM" id="SSF53597">
    <property type="entry name" value="Dihydrofolate reductase-like"/>
    <property type="match status" value="1"/>
</dbReference>
<keyword evidence="4 8" id="KW-0554">One-carbon metabolism</keyword>
<evidence type="ECO:0000256" key="5">
    <source>
        <dbReference type="ARBA" id="ARBA00022857"/>
    </source>
</evidence>
<dbReference type="EMBL" id="CP123584">
    <property type="protein sequence ID" value="WZK88048.1"/>
    <property type="molecule type" value="Genomic_DNA"/>
</dbReference>
<dbReference type="PROSITE" id="PS51330">
    <property type="entry name" value="DHFR_2"/>
    <property type="match status" value="1"/>
</dbReference>
<organism evidence="11 12">
    <name type="scientific">Aliisedimentitalea scapharcae</name>
    <dbReference type="NCBI Taxonomy" id="1524259"/>
    <lineage>
        <taxon>Bacteria</taxon>
        <taxon>Pseudomonadati</taxon>
        <taxon>Pseudomonadota</taxon>
        <taxon>Alphaproteobacteria</taxon>
        <taxon>Rhodobacterales</taxon>
        <taxon>Roseobacteraceae</taxon>
        <taxon>Aliisedimentitalea</taxon>
    </lineage>
</organism>
<comment type="catalytic activity">
    <reaction evidence="8">
        <text>(6S)-5,6,7,8-tetrahydrofolate + NADP(+) = 7,8-dihydrofolate + NADPH + H(+)</text>
        <dbReference type="Rhea" id="RHEA:15009"/>
        <dbReference type="ChEBI" id="CHEBI:15378"/>
        <dbReference type="ChEBI" id="CHEBI:57451"/>
        <dbReference type="ChEBI" id="CHEBI:57453"/>
        <dbReference type="ChEBI" id="CHEBI:57783"/>
        <dbReference type="ChEBI" id="CHEBI:58349"/>
        <dbReference type="EC" id="1.5.1.3"/>
    </reaction>
</comment>
<dbReference type="Pfam" id="PF00186">
    <property type="entry name" value="DHFR_1"/>
    <property type="match status" value="1"/>
</dbReference>
<dbReference type="InterPro" id="IPR024072">
    <property type="entry name" value="DHFR-like_dom_sf"/>
</dbReference>
<dbReference type="PROSITE" id="PS00075">
    <property type="entry name" value="DHFR_1"/>
    <property type="match status" value="1"/>
</dbReference>
<feature type="domain" description="DHFR" evidence="10">
    <location>
        <begin position="1"/>
        <end position="164"/>
    </location>
</feature>
<evidence type="ECO:0000256" key="4">
    <source>
        <dbReference type="ARBA" id="ARBA00022563"/>
    </source>
</evidence>
<dbReference type="PIRSF" id="PIRSF000194">
    <property type="entry name" value="DHFR"/>
    <property type="match status" value="1"/>
</dbReference>
<keyword evidence="5 8" id="KW-0521">NADP</keyword>
<comment type="function">
    <text evidence="7 8">Key enzyme in folate metabolism. Catalyzes an essential reaction for de novo glycine and purine synthesis, and for DNA precursor synthesis.</text>
</comment>
<dbReference type="InterPro" id="IPR001796">
    <property type="entry name" value="DHFR_dom"/>
</dbReference>
<dbReference type="PANTHER" id="PTHR48069">
    <property type="entry name" value="DIHYDROFOLATE REDUCTASE"/>
    <property type="match status" value="1"/>
</dbReference>
<evidence type="ECO:0000256" key="3">
    <source>
        <dbReference type="ARBA" id="ARBA00012856"/>
    </source>
</evidence>
<accession>A0ABZ2XQQ3</accession>
<evidence type="ECO:0000256" key="9">
    <source>
        <dbReference type="RuleBase" id="RU004474"/>
    </source>
</evidence>
<dbReference type="InterPro" id="IPR017925">
    <property type="entry name" value="DHFR_CS"/>
</dbReference>
<dbReference type="Gene3D" id="3.40.430.10">
    <property type="entry name" value="Dihydrofolate Reductase, subunit A"/>
    <property type="match status" value="1"/>
</dbReference>
<evidence type="ECO:0000259" key="10">
    <source>
        <dbReference type="PROSITE" id="PS51330"/>
    </source>
</evidence>
<dbReference type="RefSeq" id="WP_406645404.1">
    <property type="nucleotide sequence ID" value="NZ_CP123584.1"/>
</dbReference>
<dbReference type="CDD" id="cd00209">
    <property type="entry name" value="DHFR"/>
    <property type="match status" value="1"/>
</dbReference>
<evidence type="ECO:0000313" key="12">
    <source>
        <dbReference type="Proteomes" id="UP001623232"/>
    </source>
</evidence>
<comment type="pathway">
    <text evidence="1 8">Cofactor biosynthesis; tetrahydrofolate biosynthesis; 5,6,7,8-tetrahydrofolate from 7,8-dihydrofolate: step 1/1.</text>
</comment>
<dbReference type="PANTHER" id="PTHR48069:SF3">
    <property type="entry name" value="DIHYDROFOLATE REDUCTASE"/>
    <property type="match status" value="1"/>
</dbReference>